<comment type="similarity">
    <text evidence="1">Belongs to the peptidase S33 family.</text>
</comment>
<dbReference type="HOGENOM" id="CLU_020336_15_1_1"/>
<dbReference type="EMBL" id="KN837136">
    <property type="protein sequence ID" value="KIJ41484.1"/>
    <property type="molecule type" value="Genomic_DNA"/>
</dbReference>
<organism evidence="4 5">
    <name type="scientific">Sphaerobolus stellatus (strain SS14)</name>
    <dbReference type="NCBI Taxonomy" id="990650"/>
    <lineage>
        <taxon>Eukaryota</taxon>
        <taxon>Fungi</taxon>
        <taxon>Dikarya</taxon>
        <taxon>Basidiomycota</taxon>
        <taxon>Agaricomycotina</taxon>
        <taxon>Agaricomycetes</taxon>
        <taxon>Phallomycetidae</taxon>
        <taxon>Geastrales</taxon>
        <taxon>Sphaerobolaceae</taxon>
        <taxon>Sphaerobolus</taxon>
    </lineage>
</organism>
<name>A0A0C9V3J4_SPHS4</name>
<dbReference type="Pfam" id="PF00561">
    <property type="entry name" value="Abhydrolase_1"/>
    <property type="match status" value="1"/>
</dbReference>
<dbReference type="InterPro" id="IPR005945">
    <property type="entry name" value="Pro_imino_pep"/>
</dbReference>
<dbReference type="SUPFAM" id="SSF53474">
    <property type="entry name" value="alpha/beta-Hydrolases"/>
    <property type="match status" value="1"/>
</dbReference>
<dbReference type="Proteomes" id="UP000054279">
    <property type="component" value="Unassembled WGS sequence"/>
</dbReference>
<evidence type="ECO:0000256" key="2">
    <source>
        <dbReference type="ARBA" id="ARBA00022801"/>
    </source>
</evidence>
<dbReference type="InterPro" id="IPR000073">
    <property type="entry name" value="AB_hydrolase_1"/>
</dbReference>
<dbReference type="InterPro" id="IPR029058">
    <property type="entry name" value="AB_hydrolase_fold"/>
</dbReference>
<sequence>MSTSQVTEGYIDFKVPSAGKPCQTWYKVVGNLKSRSRPVVILHGGPGMAHLYLRAYGDLATKYSIPVILYDQLGCGNSTLIPEKAGDGTFWNDQLFLDELDNLLEFFGILGDYDLLGHSWGGMLAARHAVRQPKGLRQLIISSSPASMVLWDEAQWDLRLKLPLDIQSILSNHEREGTTESAEYQTAVKAFHLRFQCKIIPMPQDLVDMSDVAAKDSTVVMTMYGPDEFHTLGTLKDWSIIDDIHKINVPTLLINGWDDTAQDKVMIPFFKTIQKVKWVQFPTASHTAHLEDRERVMEVVGDFLMRGY</sequence>
<protein>
    <recommendedName>
        <fullName evidence="3">AB hydrolase-1 domain-containing protein</fullName>
    </recommendedName>
</protein>
<feature type="domain" description="AB hydrolase-1" evidence="3">
    <location>
        <begin position="38"/>
        <end position="292"/>
    </location>
</feature>
<dbReference type="PANTHER" id="PTHR43433">
    <property type="entry name" value="HYDROLASE, ALPHA/BETA FOLD FAMILY PROTEIN"/>
    <property type="match status" value="1"/>
</dbReference>
<dbReference type="InterPro" id="IPR002410">
    <property type="entry name" value="Peptidase_S33"/>
</dbReference>
<dbReference type="GO" id="GO:0008233">
    <property type="term" value="F:peptidase activity"/>
    <property type="evidence" value="ECO:0007669"/>
    <property type="project" value="InterPro"/>
</dbReference>
<evidence type="ECO:0000313" key="5">
    <source>
        <dbReference type="Proteomes" id="UP000054279"/>
    </source>
</evidence>
<gene>
    <name evidence="4" type="ORF">M422DRAFT_172122</name>
</gene>
<dbReference type="AlphaFoldDB" id="A0A0C9V3J4"/>
<reference evidence="4 5" key="1">
    <citation type="submission" date="2014-06" db="EMBL/GenBank/DDBJ databases">
        <title>Evolutionary Origins and Diversification of the Mycorrhizal Mutualists.</title>
        <authorList>
            <consortium name="DOE Joint Genome Institute"/>
            <consortium name="Mycorrhizal Genomics Consortium"/>
            <person name="Kohler A."/>
            <person name="Kuo A."/>
            <person name="Nagy L.G."/>
            <person name="Floudas D."/>
            <person name="Copeland A."/>
            <person name="Barry K.W."/>
            <person name="Cichocki N."/>
            <person name="Veneault-Fourrey C."/>
            <person name="LaButti K."/>
            <person name="Lindquist E.A."/>
            <person name="Lipzen A."/>
            <person name="Lundell T."/>
            <person name="Morin E."/>
            <person name="Murat C."/>
            <person name="Riley R."/>
            <person name="Ohm R."/>
            <person name="Sun H."/>
            <person name="Tunlid A."/>
            <person name="Henrissat B."/>
            <person name="Grigoriev I.V."/>
            <person name="Hibbett D.S."/>
            <person name="Martin F."/>
        </authorList>
    </citation>
    <scope>NUCLEOTIDE SEQUENCE [LARGE SCALE GENOMIC DNA]</scope>
    <source>
        <strain evidence="4 5">SS14</strain>
    </source>
</reference>
<dbReference type="InterPro" id="IPR050471">
    <property type="entry name" value="AB_hydrolase"/>
</dbReference>
<evidence type="ECO:0000259" key="3">
    <source>
        <dbReference type="Pfam" id="PF00561"/>
    </source>
</evidence>
<accession>A0A0C9V3J4</accession>
<evidence type="ECO:0000256" key="1">
    <source>
        <dbReference type="ARBA" id="ARBA00010088"/>
    </source>
</evidence>
<keyword evidence="5" id="KW-1185">Reference proteome</keyword>
<dbReference type="PIRSF" id="PIRSF005539">
    <property type="entry name" value="Pept_S33_TRI_F1"/>
    <property type="match status" value="1"/>
</dbReference>
<keyword evidence="2" id="KW-0378">Hydrolase</keyword>
<dbReference type="Gene3D" id="3.40.50.1820">
    <property type="entry name" value="alpha/beta hydrolase"/>
    <property type="match status" value="1"/>
</dbReference>
<dbReference type="PANTHER" id="PTHR43433:SF5">
    <property type="entry name" value="AB HYDROLASE-1 DOMAIN-CONTAINING PROTEIN"/>
    <property type="match status" value="1"/>
</dbReference>
<dbReference type="NCBIfam" id="TIGR01250">
    <property type="entry name" value="pro_imino_pep_2"/>
    <property type="match status" value="1"/>
</dbReference>
<proteinExistence type="inferred from homology"/>
<dbReference type="OrthoDB" id="190201at2759"/>
<dbReference type="PRINTS" id="PR00793">
    <property type="entry name" value="PROAMNOPTASE"/>
</dbReference>
<evidence type="ECO:0000313" key="4">
    <source>
        <dbReference type="EMBL" id="KIJ41484.1"/>
    </source>
</evidence>
<dbReference type="GO" id="GO:0006508">
    <property type="term" value="P:proteolysis"/>
    <property type="evidence" value="ECO:0007669"/>
    <property type="project" value="InterPro"/>
</dbReference>